<organism evidence="2 3">
    <name type="scientific">Tolypocladium capitatum</name>
    <dbReference type="NCBI Taxonomy" id="45235"/>
    <lineage>
        <taxon>Eukaryota</taxon>
        <taxon>Fungi</taxon>
        <taxon>Dikarya</taxon>
        <taxon>Ascomycota</taxon>
        <taxon>Pezizomycotina</taxon>
        <taxon>Sordariomycetes</taxon>
        <taxon>Hypocreomycetidae</taxon>
        <taxon>Hypocreales</taxon>
        <taxon>Ophiocordycipitaceae</taxon>
        <taxon>Tolypocladium</taxon>
    </lineage>
</organism>
<reference evidence="2 3" key="1">
    <citation type="submission" date="2017-08" db="EMBL/GenBank/DDBJ databases">
        <title>Harnessing the power of phylogenomics to disentangle the directionality and signatures of interkingdom host jumping in the parasitic fungal genus Tolypocladium.</title>
        <authorList>
            <person name="Quandt C.A."/>
            <person name="Patterson W."/>
            <person name="Spatafora J.W."/>
        </authorList>
    </citation>
    <scope>NUCLEOTIDE SEQUENCE [LARGE SCALE GENOMIC DNA]</scope>
    <source>
        <strain evidence="2 3">CBS 113982</strain>
    </source>
</reference>
<keyword evidence="3" id="KW-1185">Reference proteome</keyword>
<feature type="region of interest" description="Disordered" evidence="1">
    <location>
        <begin position="411"/>
        <end position="441"/>
    </location>
</feature>
<sequence>MATRGGTASQATRQRRRGRVDNPRGQPPSGDGAVARRESRRDTDDGGSLPWHGQGVADEQYHGPARAGRGTWKPGVGVEAGLEANVDNSRAWRGCWHDSVAGAGPGVLLVAASHEPSWPPCEAASRRRALKGGTRAGGGGNAESVRHDKRIMAADPAGAVDAWFGAASGNGSWPPPGTVVLAGCRQQALEAQPRRNTLLGTEYSVPIAVMLPSCVRALGHPTSRGGGACTWPCTGYLGPARRAPCQCVVPRRRRGSPSRVGDAQRAWAVAAERASYPVPATPLSGLRTSESVAADVFLQPALLPWLICLALFASSTLPLSRPVATRHVARRVVIGILLARCSHSRPISSQLPGSPASLLCWSPRRLHLPAAPVRRDEAFLRFASPDDGRGLVAVSSFSASVRCLVSTCTGCSRGRPKAQPAPRRTPGLRCGRPTAATSPSP</sequence>
<gene>
    <name evidence="2" type="ORF">TCAP_03884</name>
</gene>
<dbReference type="EMBL" id="NRSZ01000594">
    <property type="protein sequence ID" value="PNY26182.1"/>
    <property type="molecule type" value="Genomic_DNA"/>
</dbReference>
<feature type="region of interest" description="Disordered" evidence="1">
    <location>
        <begin position="1"/>
        <end position="74"/>
    </location>
</feature>
<comment type="caution">
    <text evidence="2">The sequence shown here is derived from an EMBL/GenBank/DDBJ whole genome shotgun (WGS) entry which is preliminary data.</text>
</comment>
<dbReference type="Proteomes" id="UP000236621">
    <property type="component" value="Unassembled WGS sequence"/>
</dbReference>
<evidence type="ECO:0000256" key="1">
    <source>
        <dbReference type="SAM" id="MobiDB-lite"/>
    </source>
</evidence>
<name>A0A2K3QF70_9HYPO</name>
<protein>
    <submittedName>
        <fullName evidence="2">Uncharacterized protein</fullName>
    </submittedName>
</protein>
<evidence type="ECO:0000313" key="3">
    <source>
        <dbReference type="Proteomes" id="UP000236621"/>
    </source>
</evidence>
<accession>A0A2K3QF70</accession>
<feature type="compositionally biased region" description="Polar residues" evidence="1">
    <location>
        <begin position="1"/>
        <end position="12"/>
    </location>
</feature>
<dbReference type="AlphaFoldDB" id="A0A2K3QF70"/>
<proteinExistence type="predicted"/>
<evidence type="ECO:0000313" key="2">
    <source>
        <dbReference type="EMBL" id="PNY26182.1"/>
    </source>
</evidence>
<feature type="compositionally biased region" description="Basic and acidic residues" evidence="1">
    <location>
        <begin position="34"/>
        <end position="44"/>
    </location>
</feature>